<organism evidence="9 10">
    <name type="scientific">Rhodococcus wratislaviensis</name>
    <name type="common">Tsukamurella wratislaviensis</name>
    <dbReference type="NCBI Taxonomy" id="44752"/>
    <lineage>
        <taxon>Bacteria</taxon>
        <taxon>Bacillati</taxon>
        <taxon>Actinomycetota</taxon>
        <taxon>Actinomycetes</taxon>
        <taxon>Mycobacteriales</taxon>
        <taxon>Nocardiaceae</taxon>
        <taxon>Rhodococcus</taxon>
    </lineage>
</organism>
<protein>
    <submittedName>
        <fullName evidence="9">RNA polymerase sigma factor SigZ</fullName>
    </submittedName>
</protein>
<evidence type="ECO:0000256" key="2">
    <source>
        <dbReference type="ARBA" id="ARBA00023015"/>
    </source>
</evidence>
<dbReference type="InterPro" id="IPR007627">
    <property type="entry name" value="RNA_pol_sigma70_r2"/>
</dbReference>
<evidence type="ECO:0000256" key="3">
    <source>
        <dbReference type="ARBA" id="ARBA00023082"/>
    </source>
</evidence>
<feature type="domain" description="RNA polymerase sigma-70 region 2" evidence="7">
    <location>
        <begin position="141"/>
        <end position="206"/>
    </location>
</feature>
<dbReference type="SUPFAM" id="SSF88946">
    <property type="entry name" value="Sigma2 domain of RNA polymerase sigma factors"/>
    <property type="match status" value="1"/>
</dbReference>
<feature type="compositionally biased region" description="Basic and acidic residues" evidence="6">
    <location>
        <begin position="111"/>
        <end position="121"/>
    </location>
</feature>
<evidence type="ECO:0000259" key="8">
    <source>
        <dbReference type="Pfam" id="PF08281"/>
    </source>
</evidence>
<dbReference type="InterPro" id="IPR013249">
    <property type="entry name" value="RNA_pol_sigma70_r4_t2"/>
</dbReference>
<comment type="similarity">
    <text evidence="1">Belongs to the sigma-70 factor family. ECF subfamily.</text>
</comment>
<sequence>MVSGYARSRRRWRSCGGVEQVQFLRHDQVDLFAGQTRKQMCRQHRSHLLTALLLVRRTGKSGIDIDTHTDEASRIRTQTAPDRGCVRLRPPPSVPERTSPGVATAPPDGDAGNRKEPRIMSEESTTTATAPHQEPADLDQLWRRFSSDLRAFIARRVSRPEDADDILSIVFLRMAKSLDNLRDQDRLLGWMYAITRNAITDYYRSAPHRRELAVDAVPENPAEPDADEVAEKELASCLVPMLSGLPAEQAAAVKMVDLDARTHAAAADEAGISVSGMKSRVQRGRAALQAQLHACCEISQDRAGHVHDYQPRSGSCACGATPTTDQ</sequence>
<keyword evidence="10" id="KW-1185">Reference proteome</keyword>
<dbReference type="Proteomes" id="UP000287519">
    <property type="component" value="Unassembled WGS sequence"/>
</dbReference>
<evidence type="ECO:0000256" key="5">
    <source>
        <dbReference type="ARBA" id="ARBA00023163"/>
    </source>
</evidence>
<evidence type="ECO:0000256" key="1">
    <source>
        <dbReference type="ARBA" id="ARBA00010641"/>
    </source>
</evidence>
<reference evidence="9 10" key="1">
    <citation type="submission" date="2018-11" db="EMBL/GenBank/DDBJ databases">
        <title>Microbial catabolism of amino acid.</title>
        <authorList>
            <person name="Hibi M."/>
            <person name="Ogawa J."/>
        </authorList>
    </citation>
    <scope>NUCLEOTIDE SEQUENCE [LARGE SCALE GENOMIC DNA]</scope>
    <source>
        <strain evidence="9 10">C31-06</strain>
    </source>
</reference>
<keyword evidence="4" id="KW-0238">DNA-binding</keyword>
<dbReference type="GO" id="GO:0016987">
    <property type="term" value="F:sigma factor activity"/>
    <property type="evidence" value="ECO:0007669"/>
    <property type="project" value="UniProtKB-KW"/>
</dbReference>
<dbReference type="InterPro" id="IPR013325">
    <property type="entry name" value="RNA_pol_sigma_r2"/>
</dbReference>
<evidence type="ECO:0000313" key="10">
    <source>
        <dbReference type="Proteomes" id="UP000287519"/>
    </source>
</evidence>
<dbReference type="EMBL" id="BHYM01000003">
    <property type="protein sequence ID" value="GCE36632.1"/>
    <property type="molecule type" value="Genomic_DNA"/>
</dbReference>
<dbReference type="InterPro" id="IPR039425">
    <property type="entry name" value="RNA_pol_sigma-70-like"/>
</dbReference>
<dbReference type="NCBIfam" id="TIGR02937">
    <property type="entry name" value="sigma70-ECF"/>
    <property type="match status" value="1"/>
</dbReference>
<keyword evidence="3" id="KW-0731">Sigma factor</keyword>
<dbReference type="Gene3D" id="1.10.10.10">
    <property type="entry name" value="Winged helix-like DNA-binding domain superfamily/Winged helix DNA-binding domain"/>
    <property type="match status" value="1"/>
</dbReference>
<dbReference type="InterPro" id="IPR013324">
    <property type="entry name" value="RNA_pol_sigma_r3/r4-like"/>
</dbReference>
<proteinExistence type="inferred from homology"/>
<dbReference type="PANTHER" id="PTHR43133">
    <property type="entry name" value="RNA POLYMERASE ECF-TYPE SIGMA FACTO"/>
    <property type="match status" value="1"/>
</dbReference>
<dbReference type="AlphaFoldDB" id="A0A402BZ60"/>
<dbReference type="GO" id="GO:0003677">
    <property type="term" value="F:DNA binding"/>
    <property type="evidence" value="ECO:0007669"/>
    <property type="project" value="UniProtKB-KW"/>
</dbReference>
<comment type="caution">
    <text evidence="9">The sequence shown here is derived from an EMBL/GenBank/DDBJ whole genome shotgun (WGS) entry which is preliminary data.</text>
</comment>
<dbReference type="Pfam" id="PF08281">
    <property type="entry name" value="Sigma70_r4_2"/>
    <property type="match status" value="1"/>
</dbReference>
<feature type="domain" description="RNA polymerase sigma factor 70 region 4 type 2" evidence="8">
    <location>
        <begin position="241"/>
        <end position="288"/>
    </location>
</feature>
<name>A0A402BZ60_RHOWR</name>
<dbReference type="Gene3D" id="1.10.1740.10">
    <property type="match status" value="1"/>
</dbReference>
<dbReference type="InterPro" id="IPR036388">
    <property type="entry name" value="WH-like_DNA-bd_sf"/>
</dbReference>
<gene>
    <name evidence="9" type="ORF">Rhow_003236</name>
</gene>
<accession>A0A402BZ60</accession>
<feature type="compositionally biased region" description="Basic and acidic residues" evidence="6">
    <location>
        <begin position="65"/>
        <end position="74"/>
    </location>
</feature>
<keyword evidence="2" id="KW-0805">Transcription regulation</keyword>
<dbReference type="PANTHER" id="PTHR43133:SF62">
    <property type="entry name" value="RNA POLYMERASE SIGMA FACTOR SIGZ"/>
    <property type="match status" value="1"/>
</dbReference>
<evidence type="ECO:0000256" key="4">
    <source>
        <dbReference type="ARBA" id="ARBA00023125"/>
    </source>
</evidence>
<dbReference type="SUPFAM" id="SSF88659">
    <property type="entry name" value="Sigma3 and sigma4 domains of RNA polymerase sigma factors"/>
    <property type="match status" value="1"/>
</dbReference>
<feature type="region of interest" description="Disordered" evidence="6">
    <location>
        <begin position="65"/>
        <end position="134"/>
    </location>
</feature>
<evidence type="ECO:0000313" key="9">
    <source>
        <dbReference type="EMBL" id="GCE36632.1"/>
    </source>
</evidence>
<keyword evidence="5" id="KW-0804">Transcription</keyword>
<dbReference type="InterPro" id="IPR014284">
    <property type="entry name" value="RNA_pol_sigma-70_dom"/>
</dbReference>
<evidence type="ECO:0000256" key="6">
    <source>
        <dbReference type="SAM" id="MobiDB-lite"/>
    </source>
</evidence>
<dbReference type="GO" id="GO:0006352">
    <property type="term" value="P:DNA-templated transcription initiation"/>
    <property type="evidence" value="ECO:0007669"/>
    <property type="project" value="InterPro"/>
</dbReference>
<evidence type="ECO:0000259" key="7">
    <source>
        <dbReference type="Pfam" id="PF04542"/>
    </source>
</evidence>
<dbReference type="Pfam" id="PF04542">
    <property type="entry name" value="Sigma70_r2"/>
    <property type="match status" value="1"/>
</dbReference>